<dbReference type="AlphaFoldDB" id="A0AA38CJ66"/>
<organism evidence="1 2">
    <name type="scientific">Taxus chinensis</name>
    <name type="common">Chinese yew</name>
    <name type="synonym">Taxus wallichiana var. chinensis</name>
    <dbReference type="NCBI Taxonomy" id="29808"/>
    <lineage>
        <taxon>Eukaryota</taxon>
        <taxon>Viridiplantae</taxon>
        <taxon>Streptophyta</taxon>
        <taxon>Embryophyta</taxon>
        <taxon>Tracheophyta</taxon>
        <taxon>Spermatophyta</taxon>
        <taxon>Pinopsida</taxon>
        <taxon>Pinidae</taxon>
        <taxon>Conifers II</taxon>
        <taxon>Cupressales</taxon>
        <taxon>Taxaceae</taxon>
        <taxon>Taxus</taxon>
    </lineage>
</organism>
<reference evidence="1 2" key="1">
    <citation type="journal article" date="2021" name="Nat. Plants">
        <title>The Taxus genome provides insights into paclitaxel biosynthesis.</title>
        <authorList>
            <person name="Xiong X."/>
            <person name="Gou J."/>
            <person name="Liao Q."/>
            <person name="Li Y."/>
            <person name="Zhou Q."/>
            <person name="Bi G."/>
            <person name="Li C."/>
            <person name="Du R."/>
            <person name="Wang X."/>
            <person name="Sun T."/>
            <person name="Guo L."/>
            <person name="Liang H."/>
            <person name="Lu P."/>
            <person name="Wu Y."/>
            <person name="Zhang Z."/>
            <person name="Ro D.K."/>
            <person name="Shang Y."/>
            <person name="Huang S."/>
            <person name="Yan J."/>
        </authorList>
    </citation>
    <scope>NUCLEOTIDE SEQUENCE [LARGE SCALE GENOMIC DNA]</scope>
    <source>
        <strain evidence="1">Ta-2019</strain>
    </source>
</reference>
<comment type="caution">
    <text evidence="1">The sequence shown here is derived from an EMBL/GenBank/DDBJ whole genome shotgun (WGS) entry which is preliminary data.</text>
</comment>
<dbReference type="Proteomes" id="UP000824469">
    <property type="component" value="Unassembled WGS sequence"/>
</dbReference>
<feature type="non-terminal residue" evidence="1">
    <location>
        <position position="62"/>
    </location>
</feature>
<dbReference type="EMBL" id="JAHRHJ020000010">
    <property type="protein sequence ID" value="KAH9297059.1"/>
    <property type="molecule type" value="Genomic_DNA"/>
</dbReference>
<sequence length="62" mass="6966">MVIIMKGMQMEGHVEEVSMVMETMEEEEVSSHMELVTTVDLRSTISVNSLICYNALGVERST</sequence>
<evidence type="ECO:0000313" key="1">
    <source>
        <dbReference type="EMBL" id="KAH9297059.1"/>
    </source>
</evidence>
<keyword evidence="2" id="KW-1185">Reference proteome</keyword>
<proteinExistence type="predicted"/>
<gene>
    <name evidence="1" type="ORF">KI387_028741</name>
</gene>
<protein>
    <submittedName>
        <fullName evidence="1">Uncharacterized protein</fullName>
    </submittedName>
</protein>
<name>A0AA38CJ66_TAXCH</name>
<accession>A0AA38CJ66</accession>
<evidence type="ECO:0000313" key="2">
    <source>
        <dbReference type="Proteomes" id="UP000824469"/>
    </source>
</evidence>